<dbReference type="GO" id="GO:0015976">
    <property type="term" value="P:carbon utilization"/>
    <property type="evidence" value="ECO:0007669"/>
    <property type="project" value="InterPro"/>
</dbReference>
<dbReference type="InterPro" id="IPR015892">
    <property type="entry name" value="Carbonic_anhydrase_CS"/>
</dbReference>
<dbReference type="PROSITE" id="PS00705">
    <property type="entry name" value="PROK_CO2_ANHYDRASE_2"/>
    <property type="match status" value="1"/>
</dbReference>
<evidence type="ECO:0000256" key="10">
    <source>
        <dbReference type="RuleBase" id="RU003956"/>
    </source>
</evidence>
<evidence type="ECO:0000256" key="2">
    <source>
        <dbReference type="ARBA" id="ARBA00012925"/>
    </source>
</evidence>
<feature type="binding site" evidence="9">
    <location>
        <position position="129"/>
    </location>
    <ligand>
        <name>Zn(2+)</name>
        <dbReference type="ChEBI" id="CHEBI:29105"/>
    </ligand>
</feature>
<dbReference type="PANTHER" id="PTHR11002">
    <property type="entry name" value="CARBONIC ANHYDRASE"/>
    <property type="match status" value="1"/>
</dbReference>
<comment type="similarity">
    <text evidence="1 10">Belongs to the beta-class carbonic anhydrase family.</text>
</comment>
<evidence type="ECO:0000256" key="5">
    <source>
        <dbReference type="ARBA" id="ARBA00022833"/>
    </source>
</evidence>
<evidence type="ECO:0000256" key="8">
    <source>
        <dbReference type="ARBA" id="ARBA00048348"/>
    </source>
</evidence>
<comment type="cofactor">
    <cofactor evidence="9">
        <name>Zn(2+)</name>
        <dbReference type="ChEBI" id="CHEBI:29105"/>
    </cofactor>
    <text evidence="9">Binds 1 zinc ion per subunit.</text>
</comment>
<accession>A0A1Y1XGQ3</accession>
<dbReference type="AlphaFoldDB" id="A0A1Y1XGQ3"/>
<dbReference type="STRING" id="1754192.A0A1Y1XGQ3"/>
<organism evidence="11 12">
    <name type="scientific">Anaeromyces robustus</name>
    <dbReference type="NCBI Taxonomy" id="1754192"/>
    <lineage>
        <taxon>Eukaryota</taxon>
        <taxon>Fungi</taxon>
        <taxon>Fungi incertae sedis</taxon>
        <taxon>Chytridiomycota</taxon>
        <taxon>Chytridiomycota incertae sedis</taxon>
        <taxon>Neocallimastigomycetes</taxon>
        <taxon>Neocallimastigales</taxon>
        <taxon>Neocallimastigaceae</taxon>
        <taxon>Anaeromyces</taxon>
    </lineage>
</organism>
<dbReference type="Gene3D" id="3.40.1050.10">
    <property type="entry name" value="Carbonic anhydrase"/>
    <property type="match status" value="1"/>
</dbReference>
<protein>
    <recommendedName>
        <fullName evidence="3 10">Carbonic anhydrase</fullName>
        <ecNumber evidence="2 10">4.2.1.1</ecNumber>
    </recommendedName>
    <alternativeName>
        <fullName evidence="7 10">Carbonate dehydratase</fullName>
    </alternativeName>
</protein>
<dbReference type="EMBL" id="MCFG01000043">
    <property type="protein sequence ID" value="ORX84939.1"/>
    <property type="molecule type" value="Genomic_DNA"/>
</dbReference>
<evidence type="ECO:0000256" key="3">
    <source>
        <dbReference type="ARBA" id="ARBA00014628"/>
    </source>
</evidence>
<evidence type="ECO:0000256" key="1">
    <source>
        <dbReference type="ARBA" id="ARBA00006217"/>
    </source>
</evidence>
<evidence type="ECO:0000256" key="7">
    <source>
        <dbReference type="ARBA" id="ARBA00031969"/>
    </source>
</evidence>
<dbReference type="OrthoDB" id="10248475at2759"/>
<dbReference type="GO" id="GO:0004089">
    <property type="term" value="F:carbonate dehydratase activity"/>
    <property type="evidence" value="ECO:0007669"/>
    <property type="project" value="UniProtKB-UniRule"/>
</dbReference>
<feature type="binding site" evidence="9">
    <location>
        <position position="126"/>
    </location>
    <ligand>
        <name>Zn(2+)</name>
        <dbReference type="ChEBI" id="CHEBI:29105"/>
    </ligand>
</feature>
<keyword evidence="5 9" id="KW-0862">Zinc</keyword>
<reference evidence="11 12" key="1">
    <citation type="submission" date="2016-08" db="EMBL/GenBank/DDBJ databases">
        <title>A Parts List for Fungal Cellulosomes Revealed by Comparative Genomics.</title>
        <authorList>
            <consortium name="DOE Joint Genome Institute"/>
            <person name="Haitjema C.H."/>
            <person name="Gilmore S.P."/>
            <person name="Henske J.K."/>
            <person name="Solomon K.V."/>
            <person name="De Groot R."/>
            <person name="Kuo A."/>
            <person name="Mondo S.J."/>
            <person name="Salamov A.A."/>
            <person name="Labutti K."/>
            <person name="Zhao Z."/>
            <person name="Chiniquy J."/>
            <person name="Barry K."/>
            <person name="Brewer H.M."/>
            <person name="Purvine S.O."/>
            <person name="Wright A.T."/>
            <person name="Boxma B."/>
            <person name="Van Alen T."/>
            <person name="Hackstein J.H."/>
            <person name="Baker S.E."/>
            <person name="Grigoriev I.V."/>
            <person name="O'Malley M.A."/>
        </authorList>
    </citation>
    <scope>NUCLEOTIDE SEQUENCE [LARGE SCALE GENOMIC DNA]</scope>
    <source>
        <strain evidence="11 12">S4</strain>
    </source>
</reference>
<evidence type="ECO:0000256" key="9">
    <source>
        <dbReference type="PIRSR" id="PIRSR601765-1"/>
    </source>
</evidence>
<dbReference type="GO" id="GO:0008270">
    <property type="term" value="F:zinc ion binding"/>
    <property type="evidence" value="ECO:0007669"/>
    <property type="project" value="UniProtKB-UniRule"/>
</dbReference>
<gene>
    <name evidence="11" type="ORF">BCR32DRAFT_325672</name>
</gene>
<comment type="function">
    <text evidence="10">Reversible hydration of carbon dioxide.</text>
</comment>
<comment type="catalytic activity">
    <reaction evidence="8 10">
        <text>hydrogencarbonate + H(+) = CO2 + H2O</text>
        <dbReference type="Rhea" id="RHEA:10748"/>
        <dbReference type="ChEBI" id="CHEBI:15377"/>
        <dbReference type="ChEBI" id="CHEBI:15378"/>
        <dbReference type="ChEBI" id="CHEBI:16526"/>
        <dbReference type="ChEBI" id="CHEBI:17544"/>
        <dbReference type="EC" id="4.2.1.1"/>
    </reaction>
</comment>
<proteinExistence type="inferred from homology"/>
<dbReference type="PANTHER" id="PTHR11002:SF76">
    <property type="entry name" value="CARBONIC ANHYDRASE"/>
    <property type="match status" value="1"/>
</dbReference>
<feature type="binding site" evidence="9">
    <location>
        <position position="73"/>
    </location>
    <ligand>
        <name>Zn(2+)</name>
        <dbReference type="ChEBI" id="CHEBI:29105"/>
    </ligand>
</feature>
<dbReference type="InterPro" id="IPR001765">
    <property type="entry name" value="Carbonic_anhydrase"/>
</dbReference>
<dbReference type="SMART" id="SM00947">
    <property type="entry name" value="Pro_CA"/>
    <property type="match status" value="1"/>
</dbReference>
<dbReference type="EC" id="4.2.1.1" evidence="2 10"/>
<name>A0A1Y1XGQ3_9FUNG</name>
<dbReference type="FunFam" id="3.40.1050.10:FF:000001">
    <property type="entry name" value="Carbonic anhydrase"/>
    <property type="match status" value="1"/>
</dbReference>
<dbReference type="Pfam" id="PF00484">
    <property type="entry name" value="Pro_CA"/>
    <property type="match status" value="1"/>
</dbReference>
<reference evidence="11 12" key="2">
    <citation type="submission" date="2016-08" db="EMBL/GenBank/DDBJ databases">
        <title>Pervasive Adenine N6-methylation of Active Genes in Fungi.</title>
        <authorList>
            <consortium name="DOE Joint Genome Institute"/>
            <person name="Mondo S.J."/>
            <person name="Dannebaum R.O."/>
            <person name="Kuo R.C."/>
            <person name="Labutti K."/>
            <person name="Haridas S."/>
            <person name="Kuo A."/>
            <person name="Salamov A."/>
            <person name="Ahrendt S.R."/>
            <person name="Lipzen A."/>
            <person name="Sullivan W."/>
            <person name="Andreopoulos W.B."/>
            <person name="Clum A."/>
            <person name="Lindquist E."/>
            <person name="Daum C."/>
            <person name="Ramamoorthy G.K."/>
            <person name="Gryganskyi A."/>
            <person name="Culley D."/>
            <person name="Magnuson J.K."/>
            <person name="James T.Y."/>
            <person name="O'Malley M.A."/>
            <person name="Stajich J.E."/>
            <person name="Spatafora J.W."/>
            <person name="Visel A."/>
            <person name="Grigoriev I.V."/>
        </authorList>
    </citation>
    <scope>NUCLEOTIDE SEQUENCE [LARGE SCALE GENOMIC DNA]</scope>
    <source>
        <strain evidence="11 12">S4</strain>
    </source>
</reference>
<evidence type="ECO:0000313" key="11">
    <source>
        <dbReference type="EMBL" id="ORX84939.1"/>
    </source>
</evidence>
<keyword evidence="6 10" id="KW-0456">Lyase</keyword>
<comment type="caution">
    <text evidence="11">The sequence shown here is derived from an EMBL/GenBank/DDBJ whole genome shotgun (WGS) entry which is preliminary data.</text>
</comment>
<dbReference type="CDD" id="cd00883">
    <property type="entry name" value="beta_CA_cladeA"/>
    <property type="match status" value="1"/>
</dbReference>
<evidence type="ECO:0000256" key="4">
    <source>
        <dbReference type="ARBA" id="ARBA00022723"/>
    </source>
</evidence>
<keyword evidence="12" id="KW-1185">Reference proteome</keyword>
<dbReference type="SUPFAM" id="SSF53056">
    <property type="entry name" value="beta-carbonic anhydrase, cab"/>
    <property type="match status" value="1"/>
</dbReference>
<evidence type="ECO:0000256" key="6">
    <source>
        <dbReference type="ARBA" id="ARBA00023239"/>
    </source>
</evidence>
<dbReference type="Proteomes" id="UP000193944">
    <property type="component" value="Unassembled WGS sequence"/>
</dbReference>
<sequence length="234" mass="26469">MLTVNENIQNLIPFTSFSPEGKKTYVKEDHDLLKQIMENNKQVIKNKTSTNPNFYKNLAKGQHPKVLFIGCSDSRIPVSVTGLDAGDIFVHRNIANVVLKNDLNSGSVIQYAVEHLKVEYIIVCGHTHCGGVAASLEDEELGFMGGWINNIKNVYRQHEHDLKKLSDYDKKTALSELNTVQSVFNIVSNPVITEAWSKGQKLSVLGWMYEIETGKLRELDCRFESLDDIKKMKK</sequence>
<evidence type="ECO:0000313" key="12">
    <source>
        <dbReference type="Proteomes" id="UP000193944"/>
    </source>
</evidence>
<feature type="binding site" evidence="9">
    <location>
        <position position="71"/>
    </location>
    <ligand>
        <name>Zn(2+)</name>
        <dbReference type="ChEBI" id="CHEBI:29105"/>
    </ligand>
</feature>
<dbReference type="InterPro" id="IPR036874">
    <property type="entry name" value="Carbonic_anhydrase_sf"/>
</dbReference>
<keyword evidence="4 9" id="KW-0479">Metal-binding</keyword>